<reference evidence="1" key="1">
    <citation type="submission" date="2020-09" db="EMBL/GenBank/DDBJ databases">
        <title>Genome-Enabled Discovery of Anthraquinone Biosynthesis in Senna tora.</title>
        <authorList>
            <person name="Kang S.-H."/>
            <person name="Pandey R.P."/>
            <person name="Lee C.-M."/>
            <person name="Sim J.-S."/>
            <person name="Jeong J.-T."/>
            <person name="Choi B.-S."/>
            <person name="Jung M."/>
            <person name="Ginzburg D."/>
            <person name="Zhao K."/>
            <person name="Won S.Y."/>
            <person name="Oh T.-J."/>
            <person name="Yu Y."/>
            <person name="Kim N.-H."/>
            <person name="Lee O.R."/>
            <person name="Lee T.-H."/>
            <person name="Bashyal P."/>
            <person name="Kim T.-S."/>
            <person name="Lee W.-H."/>
            <person name="Kawkins C."/>
            <person name="Kim C.-K."/>
            <person name="Kim J.S."/>
            <person name="Ahn B.O."/>
            <person name="Rhee S.Y."/>
            <person name="Sohng J.K."/>
        </authorList>
    </citation>
    <scope>NUCLEOTIDE SEQUENCE</scope>
    <source>
        <tissue evidence="1">Leaf</tissue>
    </source>
</reference>
<dbReference type="Proteomes" id="UP000634136">
    <property type="component" value="Unassembled WGS sequence"/>
</dbReference>
<dbReference type="AlphaFoldDB" id="A0A834SUZ7"/>
<proteinExistence type="predicted"/>
<organism evidence="1 2">
    <name type="scientific">Senna tora</name>
    <dbReference type="NCBI Taxonomy" id="362788"/>
    <lineage>
        <taxon>Eukaryota</taxon>
        <taxon>Viridiplantae</taxon>
        <taxon>Streptophyta</taxon>
        <taxon>Embryophyta</taxon>
        <taxon>Tracheophyta</taxon>
        <taxon>Spermatophyta</taxon>
        <taxon>Magnoliopsida</taxon>
        <taxon>eudicotyledons</taxon>
        <taxon>Gunneridae</taxon>
        <taxon>Pentapetalae</taxon>
        <taxon>rosids</taxon>
        <taxon>fabids</taxon>
        <taxon>Fabales</taxon>
        <taxon>Fabaceae</taxon>
        <taxon>Caesalpinioideae</taxon>
        <taxon>Cassia clade</taxon>
        <taxon>Senna</taxon>
    </lineage>
</organism>
<evidence type="ECO:0000313" key="2">
    <source>
        <dbReference type="Proteomes" id="UP000634136"/>
    </source>
</evidence>
<name>A0A834SUZ7_9FABA</name>
<evidence type="ECO:0000313" key="1">
    <source>
        <dbReference type="EMBL" id="KAF7810192.1"/>
    </source>
</evidence>
<sequence>MANIGRLKLTMIGDRKDRKWYGLKQDNDENF</sequence>
<accession>A0A834SUZ7</accession>
<gene>
    <name evidence="1" type="ORF">G2W53_036935</name>
</gene>
<protein>
    <submittedName>
        <fullName evidence="1">Uncharacterized protein</fullName>
    </submittedName>
</protein>
<dbReference type="EMBL" id="JAAIUW010000011">
    <property type="protein sequence ID" value="KAF7810192.1"/>
    <property type="molecule type" value="Genomic_DNA"/>
</dbReference>
<comment type="caution">
    <text evidence="1">The sequence shown here is derived from an EMBL/GenBank/DDBJ whole genome shotgun (WGS) entry which is preliminary data.</text>
</comment>
<keyword evidence="2" id="KW-1185">Reference proteome</keyword>